<reference evidence="3" key="1">
    <citation type="journal article" date="2023" name="Science">
        <title>Elucidation of the pathway for biosynthesis of saponin adjuvants from the soapbark tree.</title>
        <authorList>
            <person name="Reed J."/>
            <person name="Orme A."/>
            <person name="El-Demerdash A."/>
            <person name="Owen C."/>
            <person name="Martin L.B.B."/>
            <person name="Misra R.C."/>
            <person name="Kikuchi S."/>
            <person name="Rejzek M."/>
            <person name="Martin A.C."/>
            <person name="Harkess A."/>
            <person name="Leebens-Mack J."/>
            <person name="Louveau T."/>
            <person name="Stephenson M.J."/>
            <person name="Osbourn A."/>
        </authorList>
    </citation>
    <scope>NUCLEOTIDE SEQUENCE</scope>
    <source>
        <strain evidence="3">S10</strain>
    </source>
</reference>
<dbReference type="InterPro" id="IPR001680">
    <property type="entry name" value="WD40_rpt"/>
</dbReference>
<dbReference type="InterPro" id="IPR036322">
    <property type="entry name" value="WD40_repeat_dom_sf"/>
</dbReference>
<name>A0AAD7KP20_QUISA</name>
<dbReference type="SMART" id="SM00320">
    <property type="entry name" value="WD40"/>
    <property type="match status" value="5"/>
</dbReference>
<dbReference type="KEGG" id="qsa:O6P43_032957"/>
<dbReference type="Pfam" id="PF00400">
    <property type="entry name" value="WD40"/>
    <property type="match status" value="1"/>
</dbReference>
<organism evidence="3 4">
    <name type="scientific">Quillaja saponaria</name>
    <name type="common">Soap bark tree</name>
    <dbReference type="NCBI Taxonomy" id="32244"/>
    <lineage>
        <taxon>Eukaryota</taxon>
        <taxon>Viridiplantae</taxon>
        <taxon>Streptophyta</taxon>
        <taxon>Embryophyta</taxon>
        <taxon>Tracheophyta</taxon>
        <taxon>Spermatophyta</taxon>
        <taxon>Magnoliopsida</taxon>
        <taxon>eudicotyledons</taxon>
        <taxon>Gunneridae</taxon>
        <taxon>Pentapetalae</taxon>
        <taxon>rosids</taxon>
        <taxon>fabids</taxon>
        <taxon>Fabales</taxon>
        <taxon>Quillajaceae</taxon>
        <taxon>Quillaja</taxon>
    </lineage>
</organism>
<keyword evidence="1" id="KW-0853">WD repeat</keyword>
<evidence type="ECO:0000256" key="1">
    <source>
        <dbReference type="ARBA" id="ARBA00022574"/>
    </source>
</evidence>
<comment type="caution">
    <text evidence="3">The sequence shown here is derived from an EMBL/GenBank/DDBJ whole genome shotgun (WGS) entry which is preliminary data.</text>
</comment>
<dbReference type="Proteomes" id="UP001163823">
    <property type="component" value="Chromosome 14"/>
</dbReference>
<evidence type="ECO:0000313" key="3">
    <source>
        <dbReference type="EMBL" id="KAJ7943400.1"/>
    </source>
</evidence>
<dbReference type="Gene3D" id="2.130.10.10">
    <property type="entry name" value="YVTN repeat-like/Quinoprotein amine dehydrogenase"/>
    <property type="match status" value="1"/>
</dbReference>
<dbReference type="FunFam" id="2.130.10.10:FF:001244">
    <property type="entry name" value="Mitotic checkpoint protein BUB3.3"/>
    <property type="match status" value="1"/>
</dbReference>
<protein>
    <submittedName>
        <fullName evidence="3">Mitotic checkpoint protein bub3</fullName>
    </submittedName>
</protein>
<keyword evidence="2" id="KW-0677">Repeat</keyword>
<evidence type="ECO:0000313" key="4">
    <source>
        <dbReference type="Proteomes" id="UP001163823"/>
    </source>
</evidence>
<gene>
    <name evidence="3" type="ORF">O6P43_032957</name>
</gene>
<dbReference type="AlphaFoldDB" id="A0AAD7KP20"/>
<proteinExistence type="predicted"/>
<keyword evidence="4" id="KW-1185">Reference proteome</keyword>
<dbReference type="PANTHER" id="PTHR10971">
    <property type="entry name" value="MRNA EXPORT FACTOR AND BUB3"/>
    <property type="match status" value="1"/>
</dbReference>
<sequence>MDRVCLEFENPIRDAISKVRFAPKSNNLLISSWDSSLRLYDVDSSVLRLEAPSEVALLDCSFQDESIAFSAGSDGLIRRYYLHSGIIDIIGSHDDIATCVGYSDETCQVITAGFDKRLMLNDIRTEKALSYLINLDAEVESMSLFGLNLTLAIGTSVHVYDLRNLDKPVQSEQPHRDIQIRCVSSIPYSKGFAVGSVDGRVALEISYSSNSNDIGYTFRCHPRSVNGRYHFVPVNEIVFNPLVCGVFVTGDNKGHVTTWDARSRKRLLELPRYPNSVASLSYNQGGQLLAVASSHTYQEAKEIVDPPQIFIHKVDDSYIRSVSAGSSRTRR</sequence>
<dbReference type="SUPFAM" id="SSF50978">
    <property type="entry name" value="WD40 repeat-like"/>
    <property type="match status" value="1"/>
</dbReference>
<evidence type="ECO:0000256" key="2">
    <source>
        <dbReference type="ARBA" id="ARBA00022737"/>
    </source>
</evidence>
<dbReference type="InterPro" id="IPR015943">
    <property type="entry name" value="WD40/YVTN_repeat-like_dom_sf"/>
</dbReference>
<dbReference type="EMBL" id="JARAOO010000014">
    <property type="protein sequence ID" value="KAJ7943400.1"/>
    <property type="molecule type" value="Genomic_DNA"/>
</dbReference>
<accession>A0AAD7KP20</accession>